<feature type="transmembrane region" description="Helical" evidence="1">
    <location>
        <begin position="25"/>
        <end position="48"/>
    </location>
</feature>
<organism evidence="2 3">
    <name type="scientific">Lupinus albus</name>
    <name type="common">White lupine</name>
    <name type="synonym">Lupinus termis</name>
    <dbReference type="NCBI Taxonomy" id="3870"/>
    <lineage>
        <taxon>Eukaryota</taxon>
        <taxon>Viridiplantae</taxon>
        <taxon>Streptophyta</taxon>
        <taxon>Embryophyta</taxon>
        <taxon>Tracheophyta</taxon>
        <taxon>Spermatophyta</taxon>
        <taxon>Magnoliopsida</taxon>
        <taxon>eudicotyledons</taxon>
        <taxon>Gunneridae</taxon>
        <taxon>Pentapetalae</taxon>
        <taxon>rosids</taxon>
        <taxon>fabids</taxon>
        <taxon>Fabales</taxon>
        <taxon>Fabaceae</taxon>
        <taxon>Papilionoideae</taxon>
        <taxon>50 kb inversion clade</taxon>
        <taxon>genistoids sensu lato</taxon>
        <taxon>core genistoids</taxon>
        <taxon>Genisteae</taxon>
        <taxon>Lupinus</taxon>
    </lineage>
</organism>
<evidence type="ECO:0000313" key="3">
    <source>
        <dbReference type="Proteomes" id="UP000447434"/>
    </source>
</evidence>
<reference evidence="3" key="1">
    <citation type="journal article" date="2020" name="Nat. Commun.">
        <title>Genome sequence of the cluster root forming white lupin.</title>
        <authorList>
            <person name="Hufnagel B."/>
            <person name="Marques A."/>
            <person name="Soriano A."/>
            <person name="Marques L."/>
            <person name="Divol F."/>
            <person name="Doumas P."/>
            <person name="Sallet E."/>
            <person name="Mancinotti D."/>
            <person name="Carrere S."/>
            <person name="Marande W."/>
            <person name="Arribat S."/>
            <person name="Keller J."/>
            <person name="Huneau C."/>
            <person name="Blein T."/>
            <person name="Aime D."/>
            <person name="Laguerre M."/>
            <person name="Taylor J."/>
            <person name="Schubert V."/>
            <person name="Nelson M."/>
            <person name="Geu-Flores F."/>
            <person name="Crespi M."/>
            <person name="Gallardo-Guerrero K."/>
            <person name="Delaux P.-M."/>
            <person name="Salse J."/>
            <person name="Berges H."/>
            <person name="Guyot R."/>
            <person name="Gouzy J."/>
            <person name="Peret B."/>
        </authorList>
    </citation>
    <scope>NUCLEOTIDE SEQUENCE [LARGE SCALE GENOMIC DNA]</scope>
    <source>
        <strain evidence="3">cv. Amiga</strain>
    </source>
</reference>
<keyword evidence="3" id="KW-1185">Reference proteome</keyword>
<keyword evidence="1" id="KW-1133">Transmembrane helix</keyword>
<accession>A0A6A4N928</accession>
<gene>
    <name evidence="2" type="ORF">Lalb_Chr24g0399121</name>
</gene>
<protein>
    <submittedName>
        <fullName evidence="2">Uncharacterized protein</fullName>
    </submittedName>
</protein>
<keyword evidence="1" id="KW-0472">Membrane</keyword>
<keyword evidence="1" id="KW-0812">Transmembrane</keyword>
<proteinExistence type="predicted"/>
<comment type="caution">
    <text evidence="2">The sequence shown here is derived from an EMBL/GenBank/DDBJ whole genome shotgun (WGS) entry which is preliminary data.</text>
</comment>
<evidence type="ECO:0000256" key="1">
    <source>
        <dbReference type="SAM" id="Phobius"/>
    </source>
</evidence>
<evidence type="ECO:0000313" key="2">
    <source>
        <dbReference type="EMBL" id="KAE9586180.1"/>
    </source>
</evidence>
<name>A0A6A4N928_LUPAL</name>
<dbReference type="AlphaFoldDB" id="A0A6A4N928"/>
<sequence>MLSCPVRLQFEQNIALSFVFPRPLIFPPVCIVRPTIFVLSSLVLVMAFTRSSCINVAYTQFNIGRGSVARRFERVVPYSTSSNPIKN</sequence>
<dbReference type="Proteomes" id="UP000447434">
    <property type="component" value="Chromosome 24"/>
</dbReference>
<dbReference type="EMBL" id="WOCE01000024">
    <property type="protein sequence ID" value="KAE9586180.1"/>
    <property type="molecule type" value="Genomic_DNA"/>
</dbReference>